<dbReference type="PANTHER" id="PTHR15131:SF3">
    <property type="entry name" value="SNRNA-ACTIVATING PROTEIN COMPLEX SUBUNIT 1"/>
    <property type="match status" value="1"/>
</dbReference>
<keyword evidence="2" id="KW-1185">Reference proteome</keyword>
<name>A0ABP9XSU7_9FUNG</name>
<reference evidence="1 2" key="1">
    <citation type="submission" date="2024-04" db="EMBL/GenBank/DDBJ databases">
        <title>genome sequences of Mucor flavus KT1a and Helicostylum pulchrum KT1b strains isolation_sourced from the surface of a dry-aged beef.</title>
        <authorList>
            <person name="Toyotome T."/>
            <person name="Hosono M."/>
            <person name="Torimaru M."/>
            <person name="Fukuda K."/>
            <person name="Mikami N."/>
        </authorList>
    </citation>
    <scope>NUCLEOTIDE SEQUENCE [LARGE SCALE GENOMIC DNA]</scope>
    <source>
        <strain evidence="1 2">KT1b</strain>
    </source>
</reference>
<gene>
    <name evidence="1" type="ORF">HPULCUR_002759</name>
</gene>
<proteinExistence type="predicted"/>
<organism evidence="1 2">
    <name type="scientific">Helicostylum pulchrum</name>
    <dbReference type="NCBI Taxonomy" id="562976"/>
    <lineage>
        <taxon>Eukaryota</taxon>
        <taxon>Fungi</taxon>
        <taxon>Fungi incertae sedis</taxon>
        <taxon>Mucoromycota</taxon>
        <taxon>Mucoromycotina</taxon>
        <taxon>Mucoromycetes</taxon>
        <taxon>Mucorales</taxon>
        <taxon>Mucorineae</taxon>
        <taxon>Mucoraceae</taxon>
        <taxon>Helicostylum</taxon>
    </lineage>
</organism>
<protein>
    <submittedName>
        <fullName evidence="1">Uncharacterized protein</fullName>
    </submittedName>
</protein>
<comment type="caution">
    <text evidence="1">The sequence shown here is derived from an EMBL/GenBank/DDBJ whole genome shotgun (WGS) entry which is preliminary data.</text>
</comment>
<dbReference type="PANTHER" id="PTHR15131">
    <property type="entry name" value="SMALL NUCLEAR RNA ACTIVATING COMPLEX, POLYPEPTIDE 1"/>
    <property type="match status" value="1"/>
</dbReference>
<evidence type="ECO:0000313" key="2">
    <source>
        <dbReference type="Proteomes" id="UP001476247"/>
    </source>
</evidence>
<accession>A0ABP9XSU7</accession>
<dbReference type="Proteomes" id="UP001476247">
    <property type="component" value="Unassembled WGS sequence"/>
</dbReference>
<dbReference type="EMBL" id="BAABUJ010000008">
    <property type="protein sequence ID" value="GAA5797375.1"/>
    <property type="molecule type" value="Genomic_DNA"/>
</dbReference>
<evidence type="ECO:0000313" key="1">
    <source>
        <dbReference type="EMBL" id="GAA5797375.1"/>
    </source>
</evidence>
<dbReference type="Pfam" id="PF09808">
    <property type="entry name" value="SNAPC1"/>
    <property type="match status" value="1"/>
</dbReference>
<sequence>MGNPGRCRFPKTSLKAVNLVSVEKTAGILKDAIDDDVEYLLVQFRSKPNYGFEDFDNVWNELHFSLVHFACVKRSFRATFMDAFYSSVLDFIHSPSPIFKSGAIFALYFLYISQPAIWGKNRIRVSTETWKLLFNFYVDSIKNDTNIEAALIFDKLRKLGAFIFVENEKINRYLLQESIEFERAIKMLDELHQVRVQRIKNEAVKKDNIDLCINSRLSSIEQTAEEYQRLKKETFYTPQATIATQRHLKETLNVTENRTRLLQNVLLNSTLANDETKTMKRMKGLHQQMWNSKRRKLEDEKKEE</sequence>
<dbReference type="InterPro" id="IPR019188">
    <property type="entry name" value="SNAPC1"/>
</dbReference>